<organism evidence="1 2">
    <name type="scientific">Cryptolaemus montrouzieri</name>
    <dbReference type="NCBI Taxonomy" id="559131"/>
    <lineage>
        <taxon>Eukaryota</taxon>
        <taxon>Metazoa</taxon>
        <taxon>Ecdysozoa</taxon>
        <taxon>Arthropoda</taxon>
        <taxon>Hexapoda</taxon>
        <taxon>Insecta</taxon>
        <taxon>Pterygota</taxon>
        <taxon>Neoptera</taxon>
        <taxon>Endopterygota</taxon>
        <taxon>Coleoptera</taxon>
        <taxon>Polyphaga</taxon>
        <taxon>Cucujiformia</taxon>
        <taxon>Coccinelloidea</taxon>
        <taxon>Coccinellidae</taxon>
        <taxon>Scymninae</taxon>
        <taxon>Scymnini</taxon>
        <taxon>Cryptolaemus</taxon>
    </lineage>
</organism>
<dbReference type="AlphaFoldDB" id="A0ABD2N963"/>
<name>A0ABD2N963_9CUCU</name>
<dbReference type="Proteomes" id="UP001516400">
    <property type="component" value="Unassembled WGS sequence"/>
</dbReference>
<reference evidence="1 2" key="1">
    <citation type="journal article" date="2021" name="BMC Biol.">
        <title>Horizontally acquired antibacterial genes associated with adaptive radiation of ladybird beetles.</title>
        <authorList>
            <person name="Li H.S."/>
            <person name="Tang X.F."/>
            <person name="Huang Y.H."/>
            <person name="Xu Z.Y."/>
            <person name="Chen M.L."/>
            <person name="Du X.Y."/>
            <person name="Qiu B.Y."/>
            <person name="Chen P.T."/>
            <person name="Zhang W."/>
            <person name="Slipinski A."/>
            <person name="Escalona H.E."/>
            <person name="Waterhouse R.M."/>
            <person name="Zwick A."/>
            <person name="Pang H."/>
        </authorList>
    </citation>
    <scope>NUCLEOTIDE SEQUENCE [LARGE SCALE GENOMIC DNA]</scope>
    <source>
        <strain evidence="1">SYSU2018</strain>
    </source>
</reference>
<dbReference type="EMBL" id="JABFTP020000083">
    <property type="protein sequence ID" value="KAL3275236.1"/>
    <property type="molecule type" value="Genomic_DNA"/>
</dbReference>
<comment type="caution">
    <text evidence="1">The sequence shown here is derived from an EMBL/GenBank/DDBJ whole genome shotgun (WGS) entry which is preliminary data.</text>
</comment>
<keyword evidence="2" id="KW-1185">Reference proteome</keyword>
<evidence type="ECO:0000313" key="1">
    <source>
        <dbReference type="EMBL" id="KAL3275236.1"/>
    </source>
</evidence>
<sequence length="104" mass="12232">MANTYSKKIRCSFSDNNPVKQFTRRDQTVINRLRNGQTNLTHVYLITKEEKPVSEFCQLNLDVSHILIECQRFENEEDLGDDKRSEMLVGTLWVFQGYILSQNM</sequence>
<proteinExistence type="predicted"/>
<evidence type="ECO:0000313" key="2">
    <source>
        <dbReference type="Proteomes" id="UP001516400"/>
    </source>
</evidence>
<protein>
    <submittedName>
        <fullName evidence="1">Uncharacterized protein</fullName>
    </submittedName>
</protein>
<accession>A0ABD2N963</accession>
<gene>
    <name evidence="1" type="ORF">HHI36_020005</name>
</gene>